<dbReference type="OrthoDB" id="676979at2759"/>
<dbReference type="InterPro" id="IPR032675">
    <property type="entry name" value="LRR_dom_sf"/>
</dbReference>
<keyword evidence="2" id="KW-1003">Cell membrane</keyword>
<keyword evidence="10" id="KW-1185">Reference proteome</keyword>
<evidence type="ECO:0000313" key="9">
    <source>
        <dbReference type="EMBL" id="KAE7996186.1"/>
    </source>
</evidence>
<dbReference type="InterPro" id="IPR051848">
    <property type="entry name" value="PGIP"/>
</dbReference>
<name>A0A5N6QAE9_9ROSI</name>
<gene>
    <name evidence="9" type="ORF">FH972_000928</name>
</gene>
<dbReference type="Pfam" id="PF13855">
    <property type="entry name" value="LRR_8"/>
    <property type="match status" value="1"/>
</dbReference>
<dbReference type="GO" id="GO:0051707">
    <property type="term" value="P:response to other organism"/>
    <property type="evidence" value="ECO:0007669"/>
    <property type="project" value="UniProtKB-ARBA"/>
</dbReference>
<evidence type="ECO:0000256" key="6">
    <source>
        <dbReference type="ARBA" id="ARBA00023136"/>
    </source>
</evidence>
<proteinExistence type="predicted"/>
<evidence type="ECO:0000259" key="8">
    <source>
        <dbReference type="Pfam" id="PF23598"/>
    </source>
</evidence>
<dbReference type="SUPFAM" id="SSF52058">
    <property type="entry name" value="L domain-like"/>
    <property type="match status" value="1"/>
</dbReference>
<evidence type="ECO:0000256" key="4">
    <source>
        <dbReference type="ARBA" id="ARBA00022729"/>
    </source>
</evidence>
<evidence type="ECO:0000256" key="7">
    <source>
        <dbReference type="SAM" id="MobiDB-lite"/>
    </source>
</evidence>
<dbReference type="FunFam" id="3.80.10.10:FF:000269">
    <property type="entry name" value="Piriformospora indica-insensitive protein 2"/>
    <property type="match status" value="1"/>
</dbReference>
<dbReference type="PANTHER" id="PTHR48059:SF30">
    <property type="entry name" value="OS06G0587000 PROTEIN"/>
    <property type="match status" value="1"/>
</dbReference>
<sequence>MEEGTISMLHRRRPKANGTIICPRMSHPQRAPSGQDVDQQAFTAVRTLPTTAYSPNLAQGQGLYVSNLESNRITYQRQVSDAGDGSLQALWLLFLKLQPSLCSLLGNLADWHGPQEELVPTEIVEEPSPTEHSANETQIQRQSNERDKRFRYLALCVPLYQAALKGDWLAAEVLLQKHPDVVRDPITEGHMTALHISAAAKRTNFVKELVKCMSEDDLALQNKDGNTALCFAAASGIVTIAEEMVNKNNRLPCIRDSQGLTPLLIAASLGRRNMVSYLLSVTPFDQLTAIESIQLLLATISTDMYDLALKILKRDRTLATAQDGNRKTALHELAKKPFAIGSKSELSIWETCLNSWFKGFYNKALMQTFAHQLVEDLWKEVRIVPDRDFSILVDNRSSFLFDAAELGNAEFLMILVHSYPDLMWKDIIAAYVDENNDNMLHLAGKLPPPDRLNILSGAALQMQRELLWFKAAGCSQSERCARERERACFLVLAGVVIAQQNRGGEMVMEEEEILGLFDVMGGLLDDSGWAELHPQPCTDTPWPGVECEIGLDPPIFHVTKIHIGPDVVSPPCKSSANLSDSLLKLPFLKTLSIFNCFLTTPVTLSPTLFGAVSSLECLALVSNPALSGGIPSSISEVVSLRVLNLAQNNLQGEIPREIGGLVNLEQLDLSCNNLSGEIPEEIGGLTDLTILDLSWNGIEGDLPSSVCQLPILQKIDLSSNKFVGRIPPELGMLNRLALFDLSNNFVNGPIPETLSGLENLEYLVVDHNPINAGMPLFIGTLRKLKSLSLSGCGLTGKIPNTITTMKSLTALALDNNSLTGTIPPDLGALPNLDQLNLSHNQLSGQLQLPEEFIDRLGKRLDVRGNAGLCTSNKIYKKKNISTYLETPVCFTAGPINDKTVADHDQHPDDDSETTKPSWHHDKTSSNASHGEIKNTFHSLGLSVFVLCFLIFLL</sequence>
<dbReference type="InterPro" id="IPR055414">
    <property type="entry name" value="LRR_R13L4/SHOC2-like"/>
</dbReference>
<dbReference type="EMBL" id="CM017321">
    <property type="protein sequence ID" value="KAE7996186.1"/>
    <property type="molecule type" value="Genomic_DNA"/>
</dbReference>
<evidence type="ECO:0000313" key="10">
    <source>
        <dbReference type="Proteomes" id="UP000327013"/>
    </source>
</evidence>
<evidence type="ECO:0000256" key="1">
    <source>
        <dbReference type="ARBA" id="ARBA00004236"/>
    </source>
</evidence>
<dbReference type="PRINTS" id="PR00019">
    <property type="entry name" value="LEURICHRPT"/>
</dbReference>
<keyword evidence="4" id="KW-0732">Signal</keyword>
<protein>
    <recommendedName>
        <fullName evidence="8">Disease resistance R13L4/SHOC-2-like LRR domain-containing protein</fullName>
    </recommendedName>
</protein>
<dbReference type="InterPro" id="IPR001611">
    <property type="entry name" value="Leu-rich_rpt"/>
</dbReference>
<dbReference type="Gene3D" id="3.80.10.10">
    <property type="entry name" value="Ribonuclease Inhibitor"/>
    <property type="match status" value="3"/>
</dbReference>
<keyword evidence="6" id="KW-0472">Membrane</keyword>
<dbReference type="FunFam" id="3.80.10.10:FF:000299">
    <property type="entry name" value="Piriformospora indica-insensitive protein 2"/>
    <property type="match status" value="1"/>
</dbReference>
<dbReference type="InterPro" id="IPR036770">
    <property type="entry name" value="Ankyrin_rpt-contain_sf"/>
</dbReference>
<reference evidence="9 10" key="1">
    <citation type="submission" date="2019-06" db="EMBL/GenBank/DDBJ databases">
        <title>A chromosomal-level reference genome of Carpinus fangiana (Coryloideae, Betulaceae).</title>
        <authorList>
            <person name="Yang X."/>
            <person name="Wang Z."/>
            <person name="Zhang L."/>
            <person name="Hao G."/>
            <person name="Liu J."/>
            <person name="Yang Y."/>
        </authorList>
    </citation>
    <scope>NUCLEOTIDE SEQUENCE [LARGE SCALE GENOMIC DNA]</scope>
    <source>
        <strain evidence="9">Cfa_2016G</strain>
        <tissue evidence="9">Leaf</tissue>
    </source>
</reference>
<dbReference type="Pfam" id="PF23598">
    <property type="entry name" value="LRR_14"/>
    <property type="match status" value="1"/>
</dbReference>
<dbReference type="PANTHER" id="PTHR48059">
    <property type="entry name" value="POLYGALACTURONASE INHIBITOR 1"/>
    <property type="match status" value="1"/>
</dbReference>
<dbReference type="SMART" id="SM00369">
    <property type="entry name" value="LRR_TYP"/>
    <property type="match status" value="5"/>
</dbReference>
<comment type="subcellular location">
    <subcellularLocation>
        <location evidence="1">Cell membrane</location>
    </subcellularLocation>
</comment>
<organism evidence="9 10">
    <name type="scientific">Carpinus fangiana</name>
    <dbReference type="NCBI Taxonomy" id="176857"/>
    <lineage>
        <taxon>Eukaryota</taxon>
        <taxon>Viridiplantae</taxon>
        <taxon>Streptophyta</taxon>
        <taxon>Embryophyta</taxon>
        <taxon>Tracheophyta</taxon>
        <taxon>Spermatophyta</taxon>
        <taxon>Magnoliopsida</taxon>
        <taxon>eudicotyledons</taxon>
        <taxon>Gunneridae</taxon>
        <taxon>Pentapetalae</taxon>
        <taxon>rosids</taxon>
        <taxon>fabids</taxon>
        <taxon>Fagales</taxon>
        <taxon>Betulaceae</taxon>
        <taxon>Carpinus</taxon>
    </lineage>
</organism>
<evidence type="ECO:0000256" key="2">
    <source>
        <dbReference type="ARBA" id="ARBA00022475"/>
    </source>
</evidence>
<evidence type="ECO:0000256" key="3">
    <source>
        <dbReference type="ARBA" id="ARBA00022614"/>
    </source>
</evidence>
<dbReference type="AlphaFoldDB" id="A0A5N6QAE9"/>
<dbReference type="SMART" id="SM00248">
    <property type="entry name" value="ANK"/>
    <property type="match status" value="5"/>
</dbReference>
<dbReference type="GO" id="GO:0005886">
    <property type="term" value="C:plasma membrane"/>
    <property type="evidence" value="ECO:0007669"/>
    <property type="project" value="UniProtKB-SubCell"/>
</dbReference>
<dbReference type="InterPro" id="IPR003591">
    <property type="entry name" value="Leu-rich_rpt_typical-subtyp"/>
</dbReference>
<dbReference type="Proteomes" id="UP000327013">
    <property type="component" value="Chromosome 1"/>
</dbReference>
<evidence type="ECO:0000256" key="5">
    <source>
        <dbReference type="ARBA" id="ARBA00022737"/>
    </source>
</evidence>
<keyword evidence="5" id="KW-0677">Repeat</keyword>
<feature type="region of interest" description="Disordered" evidence="7">
    <location>
        <begin position="900"/>
        <end position="927"/>
    </location>
</feature>
<keyword evidence="3" id="KW-0433">Leucine-rich repeat</keyword>
<feature type="domain" description="Disease resistance R13L4/SHOC-2-like LRR" evidence="8">
    <location>
        <begin position="633"/>
        <end position="737"/>
    </location>
</feature>
<dbReference type="Gene3D" id="1.25.40.20">
    <property type="entry name" value="Ankyrin repeat-containing domain"/>
    <property type="match status" value="1"/>
</dbReference>
<dbReference type="Pfam" id="PF12796">
    <property type="entry name" value="Ank_2"/>
    <property type="match status" value="1"/>
</dbReference>
<dbReference type="InterPro" id="IPR002110">
    <property type="entry name" value="Ankyrin_rpt"/>
</dbReference>
<accession>A0A5N6QAE9</accession>
<dbReference type="SUPFAM" id="SSF48403">
    <property type="entry name" value="Ankyrin repeat"/>
    <property type="match status" value="1"/>
</dbReference>